<reference evidence="2" key="2">
    <citation type="journal article" date="2015" name="Data Brief">
        <title>Shoot transcriptome of the giant reed, Arundo donax.</title>
        <authorList>
            <person name="Barrero R.A."/>
            <person name="Guerrero F.D."/>
            <person name="Moolhuijzen P."/>
            <person name="Goolsby J.A."/>
            <person name="Tidwell J."/>
            <person name="Bellgard S.E."/>
            <person name="Bellgard M.I."/>
        </authorList>
    </citation>
    <scope>NUCLEOTIDE SEQUENCE</scope>
    <source>
        <tissue evidence="2">Shoot tissue taken approximately 20 cm above the soil surface</tissue>
    </source>
</reference>
<name>A0A0A9F7D5_ARUDO</name>
<dbReference type="EMBL" id="GBRH01193738">
    <property type="protein sequence ID" value="JAE04158.1"/>
    <property type="molecule type" value="Transcribed_RNA"/>
</dbReference>
<protein>
    <submittedName>
        <fullName evidence="2">Uncharacterized protein</fullName>
    </submittedName>
</protein>
<feature type="region of interest" description="Disordered" evidence="1">
    <location>
        <begin position="107"/>
        <end position="151"/>
    </location>
</feature>
<evidence type="ECO:0000313" key="2">
    <source>
        <dbReference type="EMBL" id="JAE04158.1"/>
    </source>
</evidence>
<organism evidence="2">
    <name type="scientific">Arundo donax</name>
    <name type="common">Giant reed</name>
    <name type="synonym">Donax arundinaceus</name>
    <dbReference type="NCBI Taxonomy" id="35708"/>
    <lineage>
        <taxon>Eukaryota</taxon>
        <taxon>Viridiplantae</taxon>
        <taxon>Streptophyta</taxon>
        <taxon>Embryophyta</taxon>
        <taxon>Tracheophyta</taxon>
        <taxon>Spermatophyta</taxon>
        <taxon>Magnoliopsida</taxon>
        <taxon>Liliopsida</taxon>
        <taxon>Poales</taxon>
        <taxon>Poaceae</taxon>
        <taxon>PACMAD clade</taxon>
        <taxon>Arundinoideae</taxon>
        <taxon>Arundineae</taxon>
        <taxon>Arundo</taxon>
    </lineage>
</organism>
<dbReference type="AlphaFoldDB" id="A0A0A9F7D5"/>
<evidence type="ECO:0000256" key="1">
    <source>
        <dbReference type="SAM" id="MobiDB-lite"/>
    </source>
</evidence>
<feature type="compositionally biased region" description="Basic residues" evidence="1">
    <location>
        <begin position="22"/>
        <end position="36"/>
    </location>
</feature>
<sequence length="151" mass="16163">MSTQINHLMWLAACSSSTTKPNGRRSERRRTHKRTKAPSSGAPLGSSHEGEPLGPWLKGAQLLPLRALGEEQAATRGIRQHEVQPAKAHCVRQWGGAGHAEEVAAWRGPVGRGDGARTKEGGRQTNGRGGSERQHGKGRGWRGSAADVIGR</sequence>
<feature type="region of interest" description="Disordered" evidence="1">
    <location>
        <begin position="14"/>
        <end position="56"/>
    </location>
</feature>
<accession>A0A0A9F7D5</accession>
<reference evidence="2" key="1">
    <citation type="submission" date="2014-09" db="EMBL/GenBank/DDBJ databases">
        <authorList>
            <person name="Magalhaes I.L.F."/>
            <person name="Oliveira U."/>
            <person name="Santos F.R."/>
            <person name="Vidigal T.H.D.A."/>
            <person name="Brescovit A.D."/>
            <person name="Santos A.J."/>
        </authorList>
    </citation>
    <scope>NUCLEOTIDE SEQUENCE</scope>
    <source>
        <tissue evidence="2">Shoot tissue taken approximately 20 cm above the soil surface</tissue>
    </source>
</reference>
<proteinExistence type="predicted"/>